<feature type="compositionally biased region" description="Low complexity" evidence="1">
    <location>
        <begin position="279"/>
        <end position="288"/>
    </location>
</feature>
<reference evidence="2 3" key="1">
    <citation type="journal article" date="2019" name="Sci. Rep.">
        <title>Comparative genomics of chytrid fungi reveal insights into the obligate biotrophic and pathogenic lifestyle of Synchytrium endobioticum.</title>
        <authorList>
            <person name="van de Vossenberg B.T.L.H."/>
            <person name="Warris S."/>
            <person name="Nguyen H.D.T."/>
            <person name="van Gent-Pelzer M.P.E."/>
            <person name="Joly D.L."/>
            <person name="van de Geest H.C."/>
            <person name="Bonants P.J.M."/>
            <person name="Smith D.S."/>
            <person name="Levesque C.A."/>
            <person name="van der Lee T.A.J."/>
        </authorList>
    </citation>
    <scope>NUCLEOTIDE SEQUENCE [LARGE SCALE GENOMIC DNA]</scope>
    <source>
        <strain evidence="2 3">LEV6574</strain>
    </source>
</reference>
<sequence length="435" mass="47254">MRKAKSDRDSFRRKEQELMAKITEQESKMKAQEARISQLQSAFSGESTSAVSIDEATRLTAELSKSQDDLTAIRVEVEQLRRAAVNHVAELQGRDMRLHLMKNTIEKKDLEAKQRKEAMARLEAQLQQLQQGPRSSELAQRPVAPATPTTVATQPANLVEQKTPISSDSNSNQQTPTKRSRELFAPDTPEAVTAEDESTIQPAAKKLRSENSTSGGRVASATAAAPVPLPGLTPQPILPSISLVNKTVDVLSPNSTALGTQVAEPTIAEKESTSAVESVVEEPSGPETLEPLPTTVEQNETSPEVFVQDITNDGLPSASVINPLSVIENEAEGLRTPDVYEPVRHVMGDEGDEAQKALSEEDDVNMHHDDDGEILVEEYNQVEESYEEVADSGGEVNAEDNVANVDFAVEQGIDMIEADYEDEGNQEEVQVAGGH</sequence>
<accession>A0A507DLX8</accession>
<feature type="compositionally biased region" description="Polar residues" evidence="1">
    <location>
        <begin position="163"/>
        <end position="177"/>
    </location>
</feature>
<organism evidence="2 3">
    <name type="scientific">Synchytrium endobioticum</name>
    <dbReference type="NCBI Taxonomy" id="286115"/>
    <lineage>
        <taxon>Eukaryota</taxon>
        <taxon>Fungi</taxon>
        <taxon>Fungi incertae sedis</taxon>
        <taxon>Chytridiomycota</taxon>
        <taxon>Chytridiomycota incertae sedis</taxon>
        <taxon>Chytridiomycetes</taxon>
        <taxon>Synchytriales</taxon>
        <taxon>Synchytriaceae</taxon>
        <taxon>Synchytrium</taxon>
    </lineage>
</organism>
<protein>
    <submittedName>
        <fullName evidence="2">Uncharacterized protein</fullName>
    </submittedName>
</protein>
<evidence type="ECO:0000313" key="3">
    <source>
        <dbReference type="Proteomes" id="UP000320475"/>
    </source>
</evidence>
<feature type="region of interest" description="Disordered" evidence="1">
    <location>
        <begin position="279"/>
        <end position="299"/>
    </location>
</feature>
<comment type="caution">
    <text evidence="2">The sequence shown here is derived from an EMBL/GenBank/DDBJ whole genome shotgun (WGS) entry which is preliminary data.</text>
</comment>
<dbReference type="AlphaFoldDB" id="A0A507DLX8"/>
<feature type="region of interest" description="Disordered" evidence="1">
    <location>
        <begin position="126"/>
        <end position="219"/>
    </location>
</feature>
<gene>
    <name evidence="2" type="ORF">SeLEV6574_g00086</name>
</gene>
<evidence type="ECO:0000256" key="1">
    <source>
        <dbReference type="SAM" id="MobiDB-lite"/>
    </source>
</evidence>
<name>A0A507DLX8_9FUNG</name>
<feature type="compositionally biased region" description="Low complexity" evidence="1">
    <location>
        <begin position="142"/>
        <end position="156"/>
    </location>
</feature>
<dbReference type="VEuPathDB" id="FungiDB:SeMB42_g07676"/>
<dbReference type="Proteomes" id="UP000320475">
    <property type="component" value="Unassembled WGS sequence"/>
</dbReference>
<evidence type="ECO:0000313" key="2">
    <source>
        <dbReference type="EMBL" id="TPX51878.1"/>
    </source>
</evidence>
<proteinExistence type="predicted"/>
<dbReference type="EMBL" id="QEAM01000001">
    <property type="protein sequence ID" value="TPX51878.1"/>
    <property type="molecule type" value="Genomic_DNA"/>
</dbReference>